<gene>
    <name evidence="2" type="ORF">SCO02_21550</name>
</gene>
<evidence type="ECO:0000256" key="1">
    <source>
        <dbReference type="SAM" id="Phobius"/>
    </source>
</evidence>
<feature type="transmembrane region" description="Helical" evidence="1">
    <location>
        <begin position="42"/>
        <end position="63"/>
    </location>
</feature>
<organism evidence="2 3">
    <name type="scientific">Staphylococcus ureilyticus</name>
    <name type="common">Staphylococcus cohnii subsp. urealyticus</name>
    <dbReference type="NCBI Taxonomy" id="94138"/>
    <lineage>
        <taxon>Bacteria</taxon>
        <taxon>Bacillati</taxon>
        <taxon>Bacillota</taxon>
        <taxon>Bacilli</taxon>
        <taxon>Bacillales</taxon>
        <taxon>Staphylococcaceae</taxon>
        <taxon>Staphylococcus</taxon>
        <taxon>Staphylococcus cohnii species complex</taxon>
    </lineage>
</organism>
<evidence type="ECO:0000313" key="2">
    <source>
        <dbReference type="EMBL" id="GEQ03714.1"/>
    </source>
</evidence>
<keyword evidence="1" id="KW-1133">Transmembrane helix</keyword>
<dbReference type="AlphaFoldDB" id="A0AB34AL07"/>
<keyword evidence="3" id="KW-1185">Reference proteome</keyword>
<name>A0AB34AL07_STAUR</name>
<feature type="transmembrane region" description="Helical" evidence="1">
    <location>
        <begin position="12"/>
        <end position="36"/>
    </location>
</feature>
<comment type="caution">
    <text evidence="2">The sequence shown here is derived from an EMBL/GenBank/DDBJ whole genome shotgun (WGS) entry which is preliminary data.</text>
</comment>
<accession>A0AB34AL07</accession>
<keyword evidence="1" id="KW-0472">Membrane</keyword>
<keyword evidence="1" id="KW-0812">Transmembrane</keyword>
<dbReference type="Proteomes" id="UP000321839">
    <property type="component" value="Unassembled WGS sequence"/>
</dbReference>
<dbReference type="EMBL" id="BKAW01000010">
    <property type="protein sequence ID" value="GEQ03714.1"/>
    <property type="molecule type" value="Genomic_DNA"/>
</dbReference>
<evidence type="ECO:0000313" key="3">
    <source>
        <dbReference type="Proteomes" id="UP000321839"/>
    </source>
</evidence>
<reference evidence="2 3" key="1">
    <citation type="submission" date="2019-07" db="EMBL/GenBank/DDBJ databases">
        <title>Whole genome shotgun sequence of Staphylococcus cohnii subsp. urealyticus NBRC 109766.</title>
        <authorList>
            <person name="Hosoyama A."/>
            <person name="Uohara A."/>
            <person name="Ohji S."/>
            <person name="Ichikawa N."/>
        </authorList>
    </citation>
    <scope>NUCLEOTIDE SEQUENCE [LARGE SCALE GENOMIC DNA]</scope>
    <source>
        <strain evidence="2 3">NBRC 109766</strain>
    </source>
</reference>
<proteinExistence type="predicted"/>
<sequence length="81" mass="9009">MTLYVVAASAFAELIAASALVPITVAIIFLCTYVNLPNINPILFVSITLTIIQFNLTLLYIIYMTLLLQSKPFVISNETWL</sequence>
<protein>
    <submittedName>
        <fullName evidence="2">Uncharacterized protein</fullName>
    </submittedName>
</protein>